<comment type="caution">
    <text evidence="1">The sequence shown here is derived from an EMBL/GenBank/DDBJ whole genome shotgun (WGS) entry which is preliminary data.</text>
</comment>
<protein>
    <submittedName>
        <fullName evidence="1">25671_t:CDS:1</fullName>
    </submittedName>
</protein>
<organism evidence="1 2">
    <name type="scientific">Gigaspora margarita</name>
    <dbReference type="NCBI Taxonomy" id="4874"/>
    <lineage>
        <taxon>Eukaryota</taxon>
        <taxon>Fungi</taxon>
        <taxon>Fungi incertae sedis</taxon>
        <taxon>Mucoromycota</taxon>
        <taxon>Glomeromycotina</taxon>
        <taxon>Glomeromycetes</taxon>
        <taxon>Diversisporales</taxon>
        <taxon>Gigasporaceae</taxon>
        <taxon>Gigaspora</taxon>
    </lineage>
</organism>
<evidence type="ECO:0000313" key="1">
    <source>
        <dbReference type="EMBL" id="CAG8841466.1"/>
    </source>
</evidence>
<accession>A0ABN7WWK6</accession>
<gene>
    <name evidence="1" type="ORF">GMARGA_LOCUS35445</name>
</gene>
<evidence type="ECO:0000313" key="2">
    <source>
        <dbReference type="Proteomes" id="UP000789901"/>
    </source>
</evidence>
<keyword evidence="2" id="KW-1185">Reference proteome</keyword>
<proteinExistence type="predicted"/>
<sequence>MSKTLWIVREIDPKLKVLPLYAQFKAISLQDDNMSTAGYYHHQTSARKDNWIPLLPGYSWYAYDNTDLELFEMQSDYSLFKSARSKYDPSNKYSLPYLLGFLDNDNIAFLQATISVHYPNLFPEYQKIVEVIQHEHSFRENIDGETGILGNYNILLEKEDKVLLATKRLKSELEQTTIMPNEANLLET</sequence>
<dbReference type="Proteomes" id="UP000789901">
    <property type="component" value="Unassembled WGS sequence"/>
</dbReference>
<name>A0ABN7WWK6_GIGMA</name>
<dbReference type="EMBL" id="CAJVQB010065913">
    <property type="protein sequence ID" value="CAG8841466.1"/>
    <property type="molecule type" value="Genomic_DNA"/>
</dbReference>
<feature type="non-terminal residue" evidence="1">
    <location>
        <position position="188"/>
    </location>
</feature>
<reference evidence="1 2" key="1">
    <citation type="submission" date="2021-06" db="EMBL/GenBank/DDBJ databases">
        <authorList>
            <person name="Kallberg Y."/>
            <person name="Tangrot J."/>
            <person name="Rosling A."/>
        </authorList>
    </citation>
    <scope>NUCLEOTIDE SEQUENCE [LARGE SCALE GENOMIC DNA]</scope>
    <source>
        <strain evidence="1 2">120-4 pot B 10/14</strain>
    </source>
</reference>